<accession>A0A8S3U332</accession>
<comment type="caution">
    <text evidence="1">The sequence shown here is derived from an EMBL/GenBank/DDBJ whole genome shotgun (WGS) entry which is preliminary data.</text>
</comment>
<dbReference type="AlphaFoldDB" id="A0A8S3U332"/>
<reference evidence="1" key="1">
    <citation type="submission" date="2021-03" db="EMBL/GenBank/DDBJ databases">
        <authorList>
            <person name="Bekaert M."/>
        </authorList>
    </citation>
    <scope>NUCLEOTIDE SEQUENCE</scope>
</reference>
<dbReference type="OrthoDB" id="6043636at2759"/>
<dbReference type="Proteomes" id="UP000683360">
    <property type="component" value="Unassembled WGS sequence"/>
</dbReference>
<proteinExistence type="predicted"/>
<evidence type="ECO:0000313" key="1">
    <source>
        <dbReference type="EMBL" id="CAG2239856.1"/>
    </source>
</evidence>
<name>A0A8S3U332_MYTED</name>
<dbReference type="EMBL" id="CAJPWZ010002539">
    <property type="protein sequence ID" value="CAG2239856.1"/>
    <property type="molecule type" value="Genomic_DNA"/>
</dbReference>
<dbReference type="SUPFAM" id="SSF63825">
    <property type="entry name" value="YWTD domain"/>
    <property type="match status" value="1"/>
</dbReference>
<sequence length="195" mass="22406">MESSIIVVKADGLLDFKIDLKPFAPVDITYISKTNTIAVTARRSIDIKFVDVKTKRVLKTYSLDSPCSGITYTDERLMLCNKTGIHELNQHDGSVKKIVSVNITSNAYVVVRGDKIYYTHLDNNSVTCCDFQGHIQWIFQFREKTYPLGVTVDTDGNVRRLQLFSHCCCHIFRRKTTKTTVVFRGWHRMSTRFDL</sequence>
<protein>
    <submittedName>
        <fullName evidence="1">Uncharacterized protein</fullName>
    </submittedName>
</protein>
<evidence type="ECO:0000313" key="2">
    <source>
        <dbReference type="Proteomes" id="UP000683360"/>
    </source>
</evidence>
<gene>
    <name evidence="1" type="ORF">MEDL_52201</name>
</gene>
<organism evidence="1 2">
    <name type="scientific">Mytilus edulis</name>
    <name type="common">Blue mussel</name>
    <dbReference type="NCBI Taxonomy" id="6550"/>
    <lineage>
        <taxon>Eukaryota</taxon>
        <taxon>Metazoa</taxon>
        <taxon>Spiralia</taxon>
        <taxon>Lophotrochozoa</taxon>
        <taxon>Mollusca</taxon>
        <taxon>Bivalvia</taxon>
        <taxon>Autobranchia</taxon>
        <taxon>Pteriomorphia</taxon>
        <taxon>Mytilida</taxon>
        <taxon>Mytiloidea</taxon>
        <taxon>Mytilidae</taxon>
        <taxon>Mytilinae</taxon>
        <taxon>Mytilus</taxon>
    </lineage>
</organism>
<keyword evidence="2" id="KW-1185">Reference proteome</keyword>